<evidence type="ECO:0000313" key="2">
    <source>
        <dbReference type="EMBL" id="GIX64030.1"/>
    </source>
</evidence>
<dbReference type="EMBL" id="BPLF01000003">
    <property type="protein sequence ID" value="GIX64030.1"/>
    <property type="molecule type" value="Genomic_DNA"/>
</dbReference>
<organism evidence="2 3">
    <name type="scientific">Babesia caballi</name>
    <dbReference type="NCBI Taxonomy" id="5871"/>
    <lineage>
        <taxon>Eukaryota</taxon>
        <taxon>Sar</taxon>
        <taxon>Alveolata</taxon>
        <taxon>Apicomplexa</taxon>
        <taxon>Aconoidasida</taxon>
        <taxon>Piroplasmida</taxon>
        <taxon>Babesiidae</taxon>
        <taxon>Babesia</taxon>
    </lineage>
</organism>
<evidence type="ECO:0000256" key="1">
    <source>
        <dbReference type="SAM" id="SignalP"/>
    </source>
</evidence>
<dbReference type="GeneID" id="94195511"/>
<gene>
    <name evidence="2" type="ORF">BcabD6B2_34650</name>
</gene>
<feature type="chain" id="PRO_5043775031" evidence="1">
    <location>
        <begin position="21"/>
        <end position="351"/>
    </location>
</feature>
<sequence>MQYWLHCVCLCAALLALVESRSAPSGRLSRCRVNPRLAAAGRACGVFPRYTLAAAGIGDLFGYLDRVRSRNVLHRQLSEVPIYVVTDAQGKPVLSYYPFDDAAADVPTSPSTPPKQSVKRMPETAQISEQFAQMFATDAAGQMAQTTVHDLSQMKRRIPRVVLYFVDPSACAAQVQELRRQGQDAYVGVATLSDYVRQAENSNRDSDPILLPAPEALTRATQNGKHSFRGTPVFTTEPPIVITGEQSGATEFNPATDKFCVFLSPENAVAMYRGAWWTGSGTTEMGGRTVHYRILPGPKPWSPRIRAASLEDLCRRIQTSEPFWATLLQFAPPGIALDENTKQLLRNEIRH</sequence>
<reference evidence="2 3" key="1">
    <citation type="submission" date="2021-06" db="EMBL/GenBank/DDBJ databases">
        <title>Genome sequence of Babesia caballi.</title>
        <authorList>
            <person name="Yamagishi J."/>
            <person name="Kidaka T."/>
            <person name="Ochi A."/>
        </authorList>
    </citation>
    <scope>NUCLEOTIDE SEQUENCE [LARGE SCALE GENOMIC DNA]</scope>
    <source>
        <strain evidence="2">USDA-D6B2</strain>
    </source>
</reference>
<dbReference type="Proteomes" id="UP001497744">
    <property type="component" value="Unassembled WGS sequence"/>
</dbReference>
<evidence type="ECO:0000313" key="3">
    <source>
        <dbReference type="Proteomes" id="UP001497744"/>
    </source>
</evidence>
<name>A0AAV4LVY3_BABCB</name>
<feature type="signal peptide" evidence="1">
    <location>
        <begin position="1"/>
        <end position="20"/>
    </location>
</feature>
<dbReference type="RefSeq" id="XP_067716099.1">
    <property type="nucleotide sequence ID" value="XM_067859998.1"/>
</dbReference>
<keyword evidence="1" id="KW-0732">Signal</keyword>
<protein>
    <submittedName>
        <fullName evidence="2">Glycosyltransferase involved in glycosylation of HMW1A and HMW2A, putative</fullName>
    </submittedName>
</protein>
<dbReference type="AlphaFoldDB" id="A0AAV4LVY3"/>
<proteinExistence type="predicted"/>
<comment type="caution">
    <text evidence="2">The sequence shown here is derived from an EMBL/GenBank/DDBJ whole genome shotgun (WGS) entry which is preliminary data.</text>
</comment>
<accession>A0AAV4LVY3</accession>
<keyword evidence="3" id="KW-1185">Reference proteome</keyword>